<evidence type="ECO:0000313" key="2">
    <source>
        <dbReference type="Proteomes" id="UP000789920"/>
    </source>
</evidence>
<proteinExistence type="predicted"/>
<comment type="caution">
    <text evidence="1">The sequence shown here is derived from an EMBL/GenBank/DDBJ whole genome shotgun (WGS) entry which is preliminary data.</text>
</comment>
<protein>
    <submittedName>
        <fullName evidence="1">36548_t:CDS:1</fullName>
    </submittedName>
</protein>
<name>A0ACA9PEG7_9GLOM</name>
<dbReference type="Proteomes" id="UP000789920">
    <property type="component" value="Unassembled WGS sequence"/>
</dbReference>
<sequence length="592" mass="67945">IDNDMAHPKVLFKIMNPESDWDKVSLEEVVDVVDLKETIKKEVYPVLNAYSVCQLVIRATKIEDKEADNATEQGGEKKLVDILNDFMVPYSDVSIKESFAENIRLFVYVRSALISGVSGMGEMLSEIGLQVVPKKRSYKEAIGIDRLVVISEERLSEFNRQWDLYKIILLRSPPGSGKTTFAKWIELNNKDHVRVVRRISMSHLNRISGAFENENIFNASWKRFAGETWTNCLHSTTPTDILIDEAQILYCKAAFFWNDIKNLQDRPNHNLRVILLSMYSDCPTVNGGENYTPIEFQHALGIEQLHNVRDAIFNATAGHPHLVRKSLRNLKSYCRRGNNDAIDMLLYLVSCDYFCAIEKTRVFDWLKNLELTSDDANFLRNAYYKVDSASTFTFDPHDQEMYQTAKKFKRSGLITEALEERFQFAAPIVRIILGTKLFKARTSLTQSIAVVMRVRLIERQWQIEWLLAATSAVPTGNSINPDVGQVYGTPGYLDFYINGKLNWGVELMREGKKMADHIDRFGNEGRNKNIPFDRWAIIDFRHNSNVPKKLEPNVWYALYADNYKTITVRRQGHEDVILNLCGDSSLSSFQST</sequence>
<keyword evidence="2" id="KW-1185">Reference proteome</keyword>
<organism evidence="1 2">
    <name type="scientific">Racocetra persica</name>
    <dbReference type="NCBI Taxonomy" id="160502"/>
    <lineage>
        <taxon>Eukaryota</taxon>
        <taxon>Fungi</taxon>
        <taxon>Fungi incertae sedis</taxon>
        <taxon>Mucoromycota</taxon>
        <taxon>Glomeromycotina</taxon>
        <taxon>Glomeromycetes</taxon>
        <taxon>Diversisporales</taxon>
        <taxon>Gigasporaceae</taxon>
        <taxon>Racocetra</taxon>
    </lineage>
</organism>
<reference evidence="1" key="1">
    <citation type="submission" date="2021-06" db="EMBL/GenBank/DDBJ databases">
        <authorList>
            <person name="Kallberg Y."/>
            <person name="Tangrot J."/>
            <person name="Rosling A."/>
        </authorList>
    </citation>
    <scope>NUCLEOTIDE SEQUENCE</scope>
    <source>
        <strain evidence="1">MA461A</strain>
    </source>
</reference>
<dbReference type="EMBL" id="CAJVQC010020141">
    <property type="protein sequence ID" value="CAG8706072.1"/>
    <property type="molecule type" value="Genomic_DNA"/>
</dbReference>
<accession>A0ACA9PEG7</accession>
<evidence type="ECO:0000313" key="1">
    <source>
        <dbReference type="EMBL" id="CAG8706072.1"/>
    </source>
</evidence>
<feature type="non-terminal residue" evidence="1">
    <location>
        <position position="1"/>
    </location>
</feature>
<gene>
    <name evidence="1" type="ORF">RPERSI_LOCUS10241</name>
</gene>